<dbReference type="Proteomes" id="UP001500051">
    <property type="component" value="Unassembled WGS sequence"/>
</dbReference>
<sequence>MRTGRVARVVLVHRDRALGVLPPVDLELPWWPEVRELVAAVRERDGLEITVLRLLHAASDRVAGGEVTYLAETDRVPRLPLRPWAGEPLADQALRQTWARPGGPADLLAWADDRLAAAGRDRTGPAEQMRTWNLSTLWRLPTREGLVWLKAVPAFFAHEGAVIDWIGAPSAPELVAHAPGRALLVDVPGTANHDVQEPGALRPMVALLTAVQQRAVDRTGELLAVGVPERRLSGVVDRAGAVVADWAPQLDRSERRAVEALVSGLPARLAAITDCGVPDTLVHGDFHAGNVAGRPDDYVILDWGDSFVGHPLLDELAFVQRLPAPVRTTARGWFVEAWQRIVPGSQPARAADLLDPVVFVEAAAMYARFCAAIEPDERIYHAGDVLQMLRRAATAPAAG</sequence>
<gene>
    <name evidence="2" type="ORF">GCM10022204_12240</name>
</gene>
<dbReference type="EMBL" id="BAAAYX010000003">
    <property type="protein sequence ID" value="GAA3697672.1"/>
    <property type="molecule type" value="Genomic_DNA"/>
</dbReference>
<evidence type="ECO:0000259" key="1">
    <source>
        <dbReference type="Pfam" id="PF01636"/>
    </source>
</evidence>
<comment type="caution">
    <text evidence="2">The sequence shown here is derived from an EMBL/GenBank/DDBJ whole genome shotgun (WGS) entry which is preliminary data.</text>
</comment>
<evidence type="ECO:0000313" key="2">
    <source>
        <dbReference type="EMBL" id="GAA3697672.1"/>
    </source>
</evidence>
<proteinExistence type="predicted"/>
<name>A0ABP7CX73_9ACTN</name>
<dbReference type="Gene3D" id="3.90.1200.10">
    <property type="match status" value="1"/>
</dbReference>
<organism evidence="2 3">
    <name type="scientific">Microlunatus aurantiacus</name>
    <dbReference type="NCBI Taxonomy" id="446786"/>
    <lineage>
        <taxon>Bacteria</taxon>
        <taxon>Bacillati</taxon>
        <taxon>Actinomycetota</taxon>
        <taxon>Actinomycetes</taxon>
        <taxon>Propionibacteriales</taxon>
        <taxon>Propionibacteriaceae</taxon>
        <taxon>Microlunatus</taxon>
    </lineage>
</organism>
<reference evidence="3" key="1">
    <citation type="journal article" date="2019" name="Int. J. Syst. Evol. Microbiol.">
        <title>The Global Catalogue of Microorganisms (GCM) 10K type strain sequencing project: providing services to taxonomists for standard genome sequencing and annotation.</title>
        <authorList>
            <consortium name="The Broad Institute Genomics Platform"/>
            <consortium name="The Broad Institute Genome Sequencing Center for Infectious Disease"/>
            <person name="Wu L."/>
            <person name="Ma J."/>
        </authorList>
    </citation>
    <scope>NUCLEOTIDE SEQUENCE [LARGE SCALE GENOMIC DNA]</scope>
    <source>
        <strain evidence="3">JCM 16548</strain>
    </source>
</reference>
<dbReference type="Pfam" id="PF01636">
    <property type="entry name" value="APH"/>
    <property type="match status" value="1"/>
</dbReference>
<dbReference type="SUPFAM" id="SSF56112">
    <property type="entry name" value="Protein kinase-like (PK-like)"/>
    <property type="match status" value="1"/>
</dbReference>
<dbReference type="InterPro" id="IPR002575">
    <property type="entry name" value="Aminoglycoside_PTrfase"/>
</dbReference>
<keyword evidence="3" id="KW-1185">Reference proteome</keyword>
<evidence type="ECO:0000313" key="3">
    <source>
        <dbReference type="Proteomes" id="UP001500051"/>
    </source>
</evidence>
<feature type="domain" description="Aminoglycoside phosphotransferase" evidence="1">
    <location>
        <begin position="179"/>
        <end position="339"/>
    </location>
</feature>
<dbReference type="InterPro" id="IPR011009">
    <property type="entry name" value="Kinase-like_dom_sf"/>
</dbReference>
<dbReference type="RefSeq" id="WP_344811419.1">
    <property type="nucleotide sequence ID" value="NZ_BAAAYX010000003.1"/>
</dbReference>
<accession>A0ABP7CX73</accession>
<protein>
    <recommendedName>
        <fullName evidence="1">Aminoglycoside phosphotransferase domain-containing protein</fullName>
    </recommendedName>
</protein>